<dbReference type="PANTHER" id="PTHR23272:SF161">
    <property type="entry name" value="ZINC FINGER BED DOMAIN-CONTAINING PROTEIN RICESLEEPER 1-LIKE"/>
    <property type="match status" value="1"/>
</dbReference>
<feature type="non-terminal residue" evidence="2">
    <location>
        <position position="1"/>
    </location>
</feature>
<evidence type="ECO:0000259" key="1">
    <source>
        <dbReference type="Pfam" id="PF05699"/>
    </source>
</evidence>
<dbReference type="InterPro" id="IPR012337">
    <property type="entry name" value="RNaseH-like_sf"/>
</dbReference>
<keyword evidence="3" id="KW-1185">Reference proteome</keyword>
<dbReference type="InterPro" id="IPR008906">
    <property type="entry name" value="HATC_C_dom"/>
</dbReference>
<dbReference type="OrthoDB" id="677644at2759"/>
<dbReference type="PANTHER" id="PTHR23272">
    <property type="entry name" value="BED FINGER-RELATED"/>
    <property type="match status" value="1"/>
</dbReference>
<dbReference type="EMBL" id="NMUH01006752">
    <property type="protein sequence ID" value="MQM15932.1"/>
    <property type="molecule type" value="Genomic_DNA"/>
</dbReference>
<dbReference type="AlphaFoldDB" id="A0A843X9C4"/>
<accession>A0A843X9C4</accession>
<gene>
    <name evidence="2" type="ORF">Taro_048885</name>
</gene>
<organism evidence="2 3">
    <name type="scientific">Colocasia esculenta</name>
    <name type="common">Wild taro</name>
    <name type="synonym">Arum esculentum</name>
    <dbReference type="NCBI Taxonomy" id="4460"/>
    <lineage>
        <taxon>Eukaryota</taxon>
        <taxon>Viridiplantae</taxon>
        <taxon>Streptophyta</taxon>
        <taxon>Embryophyta</taxon>
        <taxon>Tracheophyta</taxon>
        <taxon>Spermatophyta</taxon>
        <taxon>Magnoliopsida</taxon>
        <taxon>Liliopsida</taxon>
        <taxon>Araceae</taxon>
        <taxon>Aroideae</taxon>
        <taxon>Colocasieae</taxon>
        <taxon>Colocasia</taxon>
    </lineage>
</organism>
<sequence length="69" mass="7402">MARDIIGIPISTVASESTFSTGGRILDSYRSSLNLSTVERDTGMRDGENVSCSGLQHSQCKPQITLNAQ</sequence>
<comment type="caution">
    <text evidence="2">The sequence shown here is derived from an EMBL/GenBank/DDBJ whole genome shotgun (WGS) entry which is preliminary data.</text>
</comment>
<dbReference type="Pfam" id="PF05699">
    <property type="entry name" value="Dimer_Tnp_hAT"/>
    <property type="match status" value="1"/>
</dbReference>
<evidence type="ECO:0000313" key="2">
    <source>
        <dbReference type="EMBL" id="MQM15932.1"/>
    </source>
</evidence>
<dbReference type="Proteomes" id="UP000652761">
    <property type="component" value="Unassembled WGS sequence"/>
</dbReference>
<feature type="domain" description="HAT C-terminal dimerisation" evidence="1">
    <location>
        <begin position="1"/>
        <end position="40"/>
    </location>
</feature>
<protein>
    <recommendedName>
        <fullName evidence="1">HAT C-terminal dimerisation domain-containing protein</fullName>
    </recommendedName>
</protein>
<proteinExistence type="predicted"/>
<reference evidence="2" key="1">
    <citation type="submission" date="2017-07" db="EMBL/GenBank/DDBJ databases">
        <title>Taro Niue Genome Assembly and Annotation.</title>
        <authorList>
            <person name="Atibalentja N."/>
            <person name="Keating K."/>
            <person name="Fields C.J."/>
        </authorList>
    </citation>
    <scope>NUCLEOTIDE SEQUENCE</scope>
    <source>
        <strain evidence="2">Niue_2</strain>
        <tissue evidence="2">Leaf</tissue>
    </source>
</reference>
<dbReference type="GO" id="GO:0046983">
    <property type="term" value="F:protein dimerization activity"/>
    <property type="evidence" value="ECO:0007669"/>
    <property type="project" value="InterPro"/>
</dbReference>
<dbReference type="SUPFAM" id="SSF53098">
    <property type="entry name" value="Ribonuclease H-like"/>
    <property type="match status" value="1"/>
</dbReference>
<name>A0A843X9C4_COLES</name>
<evidence type="ECO:0000313" key="3">
    <source>
        <dbReference type="Proteomes" id="UP000652761"/>
    </source>
</evidence>